<dbReference type="Proteomes" id="UP001241110">
    <property type="component" value="Unassembled WGS sequence"/>
</dbReference>
<proteinExistence type="predicted"/>
<feature type="chain" id="PRO_5041926154" evidence="2">
    <location>
        <begin position="19"/>
        <end position="305"/>
    </location>
</feature>
<feature type="signal peptide" evidence="2">
    <location>
        <begin position="1"/>
        <end position="18"/>
    </location>
</feature>
<protein>
    <submittedName>
        <fullName evidence="4">Alpha/beta hydrolase</fullName>
    </submittedName>
</protein>
<keyword evidence="2" id="KW-0732">Signal</keyword>
<dbReference type="RefSeq" id="WP_313986196.1">
    <property type="nucleotide sequence ID" value="NZ_JASJOS010000015.1"/>
</dbReference>
<reference evidence="4" key="1">
    <citation type="submission" date="2023-05" db="EMBL/GenBank/DDBJ databases">
        <authorList>
            <person name="Zhang X."/>
        </authorList>
    </citation>
    <scope>NUCLEOTIDE SEQUENCE</scope>
    <source>
        <strain evidence="4">YF14B1</strain>
    </source>
</reference>
<dbReference type="PANTHER" id="PTHR48081">
    <property type="entry name" value="AB HYDROLASE SUPERFAMILY PROTEIN C4A8.06C"/>
    <property type="match status" value="1"/>
</dbReference>
<gene>
    <name evidence="4" type="ORF">QNI16_29260</name>
</gene>
<dbReference type="EMBL" id="JASJOS010000015">
    <property type="protein sequence ID" value="MDJ1484623.1"/>
    <property type="molecule type" value="Genomic_DNA"/>
</dbReference>
<keyword evidence="1 4" id="KW-0378">Hydrolase</keyword>
<evidence type="ECO:0000256" key="1">
    <source>
        <dbReference type="ARBA" id="ARBA00022801"/>
    </source>
</evidence>
<dbReference type="InterPro" id="IPR029058">
    <property type="entry name" value="AB_hydrolase_fold"/>
</dbReference>
<feature type="domain" description="BD-FAE-like" evidence="3">
    <location>
        <begin position="47"/>
        <end position="237"/>
    </location>
</feature>
<evidence type="ECO:0000256" key="2">
    <source>
        <dbReference type="SAM" id="SignalP"/>
    </source>
</evidence>
<dbReference type="AlphaFoldDB" id="A0AAE3UBP7"/>
<evidence type="ECO:0000313" key="5">
    <source>
        <dbReference type="Proteomes" id="UP001241110"/>
    </source>
</evidence>
<dbReference type="Pfam" id="PF20434">
    <property type="entry name" value="BD-FAE"/>
    <property type="match status" value="1"/>
</dbReference>
<dbReference type="PANTHER" id="PTHR48081:SF33">
    <property type="entry name" value="KYNURENINE FORMAMIDASE"/>
    <property type="match status" value="1"/>
</dbReference>
<comment type="caution">
    <text evidence="4">The sequence shown here is derived from an EMBL/GenBank/DDBJ whole genome shotgun (WGS) entry which is preliminary data.</text>
</comment>
<sequence length="305" mass="34531">MKNLFLFSFMLVCNWAYSQAITTYSVSELKDIPYYRGPDYDSANHKLNLVLPKGVKNPPLLIWIGGGAWSYVDRHMEMDIARKFAQKGIAVASVGHRLSPATWKDSSLNKGIRHPEHSIDIARAVKYLYANASKYGYSLNKIFVSGYSSGGHLAALIAMDNQYLKNEGLSKDIFKGVIPIAGAYDVLHYYQVLAKSNGSSFADNHIGSVFGLTMQDFEKGSPVSYIDSLSTPMLLISETNTFKYADLFEARLREKEYNKLEVLHIHRLKHGELWKELSYSPHSIYREVIEDFIKRNSEIVTLPTQ</sequence>
<dbReference type="Gene3D" id="3.40.50.1820">
    <property type="entry name" value="alpha/beta hydrolase"/>
    <property type="match status" value="1"/>
</dbReference>
<evidence type="ECO:0000313" key="4">
    <source>
        <dbReference type="EMBL" id="MDJ1484623.1"/>
    </source>
</evidence>
<organism evidence="4 5">
    <name type="scientific">Xanthocytophaga flava</name>
    <dbReference type="NCBI Taxonomy" id="3048013"/>
    <lineage>
        <taxon>Bacteria</taxon>
        <taxon>Pseudomonadati</taxon>
        <taxon>Bacteroidota</taxon>
        <taxon>Cytophagia</taxon>
        <taxon>Cytophagales</taxon>
        <taxon>Rhodocytophagaceae</taxon>
        <taxon>Xanthocytophaga</taxon>
    </lineage>
</organism>
<name>A0AAE3UBP7_9BACT</name>
<evidence type="ECO:0000259" key="3">
    <source>
        <dbReference type="Pfam" id="PF20434"/>
    </source>
</evidence>
<dbReference type="SUPFAM" id="SSF53474">
    <property type="entry name" value="alpha/beta-Hydrolases"/>
    <property type="match status" value="1"/>
</dbReference>
<accession>A0AAE3UBP7</accession>
<dbReference type="InterPro" id="IPR050300">
    <property type="entry name" value="GDXG_lipolytic_enzyme"/>
</dbReference>
<dbReference type="GO" id="GO:0004061">
    <property type="term" value="F:arylformamidase activity"/>
    <property type="evidence" value="ECO:0007669"/>
    <property type="project" value="TreeGrafter"/>
</dbReference>
<dbReference type="InterPro" id="IPR049492">
    <property type="entry name" value="BD-FAE-like_dom"/>
</dbReference>